<dbReference type="EnsemblPlants" id="Solyc07g017590.1.1">
    <property type="protein sequence ID" value="Solyc07g017590.1.1.1"/>
    <property type="gene ID" value="Solyc07g017590.1"/>
</dbReference>
<reference evidence="2" key="2">
    <citation type="submission" date="2019-01" db="UniProtKB">
        <authorList>
            <consortium name="EnsemblPlants"/>
        </authorList>
    </citation>
    <scope>IDENTIFICATION</scope>
    <source>
        <strain evidence="2">cv. Heinz 1706</strain>
    </source>
</reference>
<dbReference type="PROSITE" id="PS50057">
    <property type="entry name" value="FERM_3"/>
    <property type="match status" value="1"/>
</dbReference>
<protein>
    <recommendedName>
        <fullName evidence="1">FERM domain-containing protein</fullName>
    </recommendedName>
</protein>
<organism evidence="2">
    <name type="scientific">Solanum lycopersicum</name>
    <name type="common">Tomato</name>
    <name type="synonym">Lycopersicon esculentum</name>
    <dbReference type="NCBI Taxonomy" id="4081"/>
    <lineage>
        <taxon>Eukaryota</taxon>
        <taxon>Viridiplantae</taxon>
        <taxon>Streptophyta</taxon>
        <taxon>Embryophyta</taxon>
        <taxon>Tracheophyta</taxon>
        <taxon>Spermatophyta</taxon>
        <taxon>Magnoliopsida</taxon>
        <taxon>eudicotyledons</taxon>
        <taxon>Gunneridae</taxon>
        <taxon>Pentapetalae</taxon>
        <taxon>asterids</taxon>
        <taxon>lamiids</taxon>
        <taxon>Solanales</taxon>
        <taxon>Solanaceae</taxon>
        <taxon>Solanoideae</taxon>
        <taxon>Solaneae</taxon>
        <taxon>Solanum</taxon>
        <taxon>Solanum subgen. Lycopersicon</taxon>
    </lineage>
</organism>
<evidence type="ECO:0000259" key="1">
    <source>
        <dbReference type="PROSITE" id="PS50057"/>
    </source>
</evidence>
<dbReference type="InParanoid" id="A0A3Q7H8R1"/>
<name>A0A3Q7H8R1_SOLLC</name>
<keyword evidence="3" id="KW-1185">Reference proteome</keyword>
<feature type="domain" description="FERM" evidence="1">
    <location>
        <begin position="1"/>
        <end position="54"/>
    </location>
</feature>
<evidence type="ECO:0000313" key="3">
    <source>
        <dbReference type="Proteomes" id="UP000004994"/>
    </source>
</evidence>
<dbReference type="AlphaFoldDB" id="A0A3Q7H8R1"/>
<sequence length="54" mass="6134">MFIYFSLTLSVANQCINTVWLSLSYELSIHSHSSSLFLCTSQQVSATTMLLFRI</sequence>
<evidence type="ECO:0000313" key="2">
    <source>
        <dbReference type="EnsemblPlants" id="Solyc07g017590.1.1.1"/>
    </source>
</evidence>
<proteinExistence type="predicted"/>
<dbReference type="InterPro" id="IPR000299">
    <property type="entry name" value="FERM_domain"/>
</dbReference>
<dbReference type="Proteomes" id="UP000004994">
    <property type="component" value="Chromosome 7"/>
</dbReference>
<reference evidence="2" key="1">
    <citation type="journal article" date="2012" name="Nature">
        <title>The tomato genome sequence provides insights into fleshy fruit evolution.</title>
        <authorList>
            <consortium name="Tomato Genome Consortium"/>
        </authorList>
    </citation>
    <scope>NUCLEOTIDE SEQUENCE [LARGE SCALE GENOMIC DNA]</scope>
    <source>
        <strain evidence="2">cv. Heinz 1706</strain>
    </source>
</reference>
<accession>A0A3Q7H8R1</accession>
<dbReference type="PaxDb" id="4081-Solyc07g017590.1.1"/>
<dbReference type="Gramene" id="Solyc07g017590.1.1">
    <property type="protein sequence ID" value="Solyc07g017590.1.1.1"/>
    <property type="gene ID" value="Solyc07g017590.1"/>
</dbReference>